<evidence type="ECO:0000313" key="2">
    <source>
        <dbReference type="EMBL" id="BBK24077.1"/>
    </source>
</evidence>
<accession>A0A8D4UT69</accession>
<evidence type="ECO:0000313" key="3">
    <source>
        <dbReference type="Proteomes" id="UP000320585"/>
    </source>
</evidence>
<sequence length="124" mass="14015">MLPQKFFDVLKHEGVVSLTTWGRDVPHVTNTWNSYLVITDDERILAPAAGMHHLEEDLAVNDRIIVTLGAREVEGRNGYQGTGFRVEGKARLVSEGKEFDMMKEKYPFLRSVLEITAETAVQLL</sequence>
<dbReference type="GeneID" id="92715231"/>
<dbReference type="Proteomes" id="UP000320585">
    <property type="component" value="Chromosome"/>
</dbReference>
<dbReference type="OrthoDB" id="595289at2"/>
<keyword evidence="3" id="KW-1185">Reference proteome</keyword>
<dbReference type="Pfam" id="PF01243">
    <property type="entry name" value="PNPOx_N"/>
    <property type="match status" value="1"/>
</dbReference>
<dbReference type="RefSeq" id="WP_108850204.1">
    <property type="nucleotide sequence ID" value="NZ_AP019697.1"/>
</dbReference>
<dbReference type="AlphaFoldDB" id="A0A8D4UT69"/>
<gene>
    <name evidence="2" type="ORF">Dia5BBH33_00120</name>
</gene>
<evidence type="ECO:0000259" key="1">
    <source>
        <dbReference type="Pfam" id="PF01243"/>
    </source>
</evidence>
<name>A0A8D4UT69_9FIRM</name>
<dbReference type="InterPro" id="IPR012349">
    <property type="entry name" value="Split_barrel_FMN-bd"/>
</dbReference>
<proteinExistence type="predicted"/>
<dbReference type="KEGG" id="dho:Dia5BBH33_00120"/>
<dbReference type="InterPro" id="IPR011576">
    <property type="entry name" value="Pyridox_Oxase_N"/>
</dbReference>
<dbReference type="SUPFAM" id="SSF50475">
    <property type="entry name" value="FMN-binding split barrel"/>
    <property type="match status" value="1"/>
</dbReference>
<feature type="domain" description="Pyridoxamine 5'-phosphate oxidase N-terminal" evidence="1">
    <location>
        <begin position="3"/>
        <end position="120"/>
    </location>
</feature>
<protein>
    <submittedName>
        <fullName evidence="2">FMN-binding protein</fullName>
    </submittedName>
</protein>
<organism evidence="2 3">
    <name type="scientific">Dialister hominis</name>
    <dbReference type="NCBI Taxonomy" id="2582419"/>
    <lineage>
        <taxon>Bacteria</taxon>
        <taxon>Bacillati</taxon>
        <taxon>Bacillota</taxon>
        <taxon>Negativicutes</taxon>
        <taxon>Veillonellales</taxon>
        <taxon>Veillonellaceae</taxon>
        <taxon>Dialister</taxon>
    </lineage>
</organism>
<reference evidence="3" key="1">
    <citation type="submission" date="2019-05" db="EMBL/GenBank/DDBJ databases">
        <title>Complete genome sequencing of Dialister sp. strain 5BBH33.</title>
        <authorList>
            <person name="Sakamoto M."/>
            <person name="Murakami T."/>
            <person name="Mori H."/>
        </authorList>
    </citation>
    <scope>NUCLEOTIDE SEQUENCE [LARGE SCALE GENOMIC DNA]</scope>
    <source>
        <strain evidence="3">5BBH33</strain>
    </source>
</reference>
<dbReference type="Gene3D" id="2.30.110.10">
    <property type="entry name" value="Electron Transport, Fmn-binding Protein, Chain A"/>
    <property type="match status" value="1"/>
</dbReference>
<dbReference type="EMBL" id="AP019697">
    <property type="protein sequence ID" value="BBK24077.1"/>
    <property type="molecule type" value="Genomic_DNA"/>
</dbReference>